<evidence type="ECO:0000256" key="1">
    <source>
        <dbReference type="ARBA" id="ARBA00022485"/>
    </source>
</evidence>
<dbReference type="PANTHER" id="PTHR11135:SF0">
    <property type="entry name" value="ELONGATOR COMPLEX PROTEIN 3"/>
    <property type="match status" value="1"/>
</dbReference>
<feature type="non-terminal residue" evidence="7">
    <location>
        <position position="1"/>
    </location>
</feature>
<organism evidence="7">
    <name type="scientific">marine sediment metagenome</name>
    <dbReference type="NCBI Taxonomy" id="412755"/>
    <lineage>
        <taxon>unclassified sequences</taxon>
        <taxon>metagenomes</taxon>
        <taxon>ecological metagenomes</taxon>
    </lineage>
</organism>
<accession>X1Q2W5</accession>
<evidence type="ECO:0000256" key="4">
    <source>
        <dbReference type="ARBA" id="ARBA00023004"/>
    </source>
</evidence>
<dbReference type="EMBL" id="BARV01038597">
    <property type="protein sequence ID" value="GAI49091.1"/>
    <property type="molecule type" value="Genomic_DNA"/>
</dbReference>
<dbReference type="SUPFAM" id="SSF102114">
    <property type="entry name" value="Radical SAM enzymes"/>
    <property type="match status" value="1"/>
</dbReference>
<keyword evidence="3" id="KW-0479">Metal-binding</keyword>
<evidence type="ECO:0000256" key="2">
    <source>
        <dbReference type="ARBA" id="ARBA00022691"/>
    </source>
</evidence>
<name>X1Q2W5_9ZZZZ</name>
<sequence>DLELSRRLFNDDSFKPDGLKLYPTMVVEGTELEKWYQDKRYQPYEDDTMINLIVDIKSIVPKYVRISRVLRDIPSKFIVGGLKDSLRDIVKQRMKDEGIECKCIRCREYGHRAREGWEIGEPRMVRMDYEASGGKEIFLSFEDEKETLFGLLRLRIQSKPIMAPESETKENLAIIRELHIYGPEVPLTEQKEEAAQHKGLG</sequence>
<dbReference type="InterPro" id="IPR039661">
    <property type="entry name" value="ELP3"/>
</dbReference>
<comment type="caution">
    <text evidence="7">The sequence shown here is derived from an EMBL/GenBank/DDBJ whole genome shotgun (WGS) entry which is preliminary data.</text>
</comment>
<dbReference type="InterPro" id="IPR032432">
    <property type="entry name" value="Radical_SAM_C"/>
</dbReference>
<gene>
    <name evidence="7" type="ORF">S06H3_59413</name>
</gene>
<keyword evidence="2" id="KW-0949">S-adenosyl-L-methionine</keyword>
<evidence type="ECO:0000256" key="3">
    <source>
        <dbReference type="ARBA" id="ARBA00022723"/>
    </source>
</evidence>
<dbReference type="AlphaFoldDB" id="X1Q2W5"/>
<keyword evidence="4" id="KW-0408">Iron</keyword>
<dbReference type="GO" id="GO:0051539">
    <property type="term" value="F:4 iron, 4 sulfur cluster binding"/>
    <property type="evidence" value="ECO:0007669"/>
    <property type="project" value="UniProtKB-KW"/>
</dbReference>
<keyword evidence="5" id="KW-0411">Iron-sulfur</keyword>
<keyword evidence="1" id="KW-0004">4Fe-4S</keyword>
<dbReference type="Pfam" id="PF16199">
    <property type="entry name" value="Radical_SAM_C"/>
    <property type="match status" value="1"/>
</dbReference>
<dbReference type="PANTHER" id="PTHR11135">
    <property type="entry name" value="HISTONE ACETYLTRANSFERASE-RELATED"/>
    <property type="match status" value="1"/>
</dbReference>
<feature type="non-terminal residue" evidence="7">
    <location>
        <position position="201"/>
    </location>
</feature>
<reference evidence="7" key="1">
    <citation type="journal article" date="2014" name="Front. Microbiol.">
        <title>High frequency of phylogenetically diverse reductive dehalogenase-homologous genes in deep subseafloor sedimentary metagenomes.</title>
        <authorList>
            <person name="Kawai M."/>
            <person name="Futagami T."/>
            <person name="Toyoda A."/>
            <person name="Takaki Y."/>
            <person name="Nishi S."/>
            <person name="Hori S."/>
            <person name="Arai W."/>
            <person name="Tsubouchi T."/>
            <person name="Morono Y."/>
            <person name="Uchiyama I."/>
            <person name="Ito T."/>
            <person name="Fujiyama A."/>
            <person name="Inagaki F."/>
            <person name="Takami H."/>
        </authorList>
    </citation>
    <scope>NUCLEOTIDE SEQUENCE</scope>
    <source>
        <strain evidence="7">Expedition CK06-06</strain>
    </source>
</reference>
<dbReference type="GO" id="GO:0005737">
    <property type="term" value="C:cytoplasm"/>
    <property type="evidence" value="ECO:0007669"/>
    <property type="project" value="TreeGrafter"/>
</dbReference>
<feature type="domain" description="Radical SAM C-terminal extension" evidence="6">
    <location>
        <begin position="16"/>
        <end position="95"/>
    </location>
</feature>
<evidence type="ECO:0000256" key="5">
    <source>
        <dbReference type="ARBA" id="ARBA00023014"/>
    </source>
</evidence>
<dbReference type="GO" id="GO:0002926">
    <property type="term" value="P:tRNA wobble base 5-methoxycarbonylmethyl-2-thiouridinylation"/>
    <property type="evidence" value="ECO:0007669"/>
    <property type="project" value="TreeGrafter"/>
</dbReference>
<proteinExistence type="predicted"/>
<dbReference type="InterPro" id="IPR058240">
    <property type="entry name" value="rSAM_sf"/>
</dbReference>
<evidence type="ECO:0000259" key="6">
    <source>
        <dbReference type="Pfam" id="PF16199"/>
    </source>
</evidence>
<dbReference type="GO" id="GO:0046872">
    <property type="term" value="F:metal ion binding"/>
    <property type="evidence" value="ECO:0007669"/>
    <property type="project" value="UniProtKB-KW"/>
</dbReference>
<evidence type="ECO:0000313" key="7">
    <source>
        <dbReference type="EMBL" id="GAI49091.1"/>
    </source>
</evidence>
<protein>
    <recommendedName>
        <fullName evidence="6">Radical SAM C-terminal extension domain-containing protein</fullName>
    </recommendedName>
</protein>